<dbReference type="Proteomes" id="UP000435059">
    <property type="component" value="Unassembled WGS sequence"/>
</dbReference>
<gene>
    <name evidence="3" type="ORF">B5E52_20380</name>
    <name evidence="2" type="ORF">GA574_25900</name>
</gene>
<dbReference type="Proteomes" id="UP000196036">
    <property type="component" value="Unassembled WGS sequence"/>
</dbReference>
<evidence type="ECO:0000313" key="5">
    <source>
        <dbReference type="Proteomes" id="UP000435059"/>
    </source>
</evidence>
<dbReference type="InterPro" id="IPR027824">
    <property type="entry name" value="DUF4469"/>
</dbReference>
<protein>
    <submittedName>
        <fullName evidence="2">DUF4469 domain-containing protein</fullName>
    </submittedName>
</protein>
<sequence>MKTIKAEILMIEGAPFPVIKEIYDPSNERRNGTITPEAPIIITGQNLDMLTWESTNLYLVSSVNDRMLIECGDIHKYSDDKIYMTVPDINEGEYFLALMILMKDKESFLYIFPISLVVQFAQSKWHD</sequence>
<keyword evidence="5" id="KW-1185">Reference proteome</keyword>
<dbReference type="EMBL" id="WDES01000069">
    <property type="protein sequence ID" value="KAB6080728.1"/>
    <property type="molecule type" value="Genomic_DNA"/>
</dbReference>
<proteinExistence type="predicted"/>
<evidence type="ECO:0000313" key="4">
    <source>
        <dbReference type="Proteomes" id="UP000196036"/>
    </source>
</evidence>
<organism evidence="3 4">
    <name type="scientific">Bacteroides xylanisolvens</name>
    <dbReference type="NCBI Taxonomy" id="371601"/>
    <lineage>
        <taxon>Bacteria</taxon>
        <taxon>Pseudomonadati</taxon>
        <taxon>Bacteroidota</taxon>
        <taxon>Bacteroidia</taxon>
        <taxon>Bacteroidales</taxon>
        <taxon>Bacteroidaceae</taxon>
        <taxon>Bacteroides</taxon>
    </lineage>
</organism>
<evidence type="ECO:0000259" key="1">
    <source>
        <dbReference type="Pfam" id="PF14734"/>
    </source>
</evidence>
<dbReference type="Pfam" id="PF14734">
    <property type="entry name" value="DUF4469"/>
    <property type="match status" value="1"/>
</dbReference>
<dbReference type="AlphaFoldDB" id="A0A174A3Q0"/>
<dbReference type="RefSeq" id="WP_008022263.1">
    <property type="nucleotide sequence ID" value="NZ_CP045612.1"/>
</dbReference>
<accession>A0A174A3Q0</accession>
<reference evidence="3" key="2">
    <citation type="journal article" date="2018" name="BMC Genomics">
        <title>Whole genome sequencing and function prediction of 133 gut anaerobes isolated from chicken caecum in pure cultures.</title>
        <authorList>
            <person name="Medvecky M."/>
            <person name="Cejkova D."/>
            <person name="Polansky O."/>
            <person name="Karasova D."/>
            <person name="Kubasova T."/>
            <person name="Cizek A."/>
            <person name="Rychlik I."/>
        </authorList>
    </citation>
    <scope>NUCLEOTIDE SEQUENCE</scope>
    <source>
        <strain evidence="3">An109</strain>
    </source>
</reference>
<dbReference type="EMBL" id="NFLW01000053">
    <property type="protein sequence ID" value="OUQ62861.1"/>
    <property type="molecule type" value="Genomic_DNA"/>
</dbReference>
<comment type="caution">
    <text evidence="3">The sequence shown here is derived from an EMBL/GenBank/DDBJ whole genome shotgun (WGS) entry which is preliminary data.</text>
</comment>
<evidence type="ECO:0000313" key="2">
    <source>
        <dbReference type="EMBL" id="KAB6080728.1"/>
    </source>
</evidence>
<dbReference type="Gene3D" id="2.70.50.70">
    <property type="match status" value="1"/>
</dbReference>
<reference evidence="2 5" key="3">
    <citation type="journal article" date="2019" name="Nat. Med.">
        <title>A library of human gut bacterial isolates paired with longitudinal multiomics data enables mechanistic microbiome research.</title>
        <authorList>
            <person name="Poyet M."/>
            <person name="Groussin M."/>
            <person name="Gibbons S.M."/>
            <person name="Avila-Pacheco J."/>
            <person name="Jiang X."/>
            <person name="Kearney S.M."/>
            <person name="Perrotta A.R."/>
            <person name="Berdy B."/>
            <person name="Zhao S."/>
            <person name="Lieberman T.D."/>
            <person name="Swanson P.K."/>
            <person name="Smith M."/>
            <person name="Roesemann S."/>
            <person name="Alexander J.E."/>
            <person name="Rich S.A."/>
            <person name="Livny J."/>
            <person name="Vlamakis H."/>
            <person name="Clish C."/>
            <person name="Bullock K."/>
            <person name="Deik A."/>
            <person name="Scott J."/>
            <person name="Pierce K.A."/>
            <person name="Xavier R.J."/>
            <person name="Alm E.J."/>
        </authorList>
    </citation>
    <scope>NUCLEOTIDE SEQUENCE [LARGE SCALE GENOMIC DNA]</scope>
    <source>
        <strain evidence="2 5">BIOML-A74</strain>
    </source>
</reference>
<feature type="domain" description="DUF4469" evidence="1">
    <location>
        <begin position="19"/>
        <end position="98"/>
    </location>
</feature>
<evidence type="ECO:0000313" key="3">
    <source>
        <dbReference type="EMBL" id="OUQ62861.1"/>
    </source>
</evidence>
<reference evidence="4" key="1">
    <citation type="submission" date="2017-04" db="EMBL/GenBank/DDBJ databases">
        <title>Function of individual gut microbiota members based on whole genome sequencing of pure cultures obtained from chicken caecum.</title>
        <authorList>
            <person name="Medvecky M."/>
            <person name="Cejkova D."/>
            <person name="Polansky O."/>
            <person name="Karasova D."/>
            <person name="Kubasova T."/>
            <person name="Cizek A."/>
            <person name="Rychlik I."/>
        </authorList>
    </citation>
    <scope>NUCLEOTIDE SEQUENCE [LARGE SCALE GENOMIC DNA]</scope>
    <source>
        <strain evidence="4">An109</strain>
    </source>
</reference>
<name>A0A174A3Q0_9BACE</name>